<name>A0A830HAD0_9CHLO</name>
<evidence type="ECO:0000313" key="2">
    <source>
        <dbReference type="EMBL" id="GHP03945.1"/>
    </source>
</evidence>
<dbReference type="AlphaFoldDB" id="A0A830HAD0"/>
<dbReference type="Gene3D" id="2.60.40.10">
    <property type="entry name" value="Immunoglobulins"/>
    <property type="match status" value="1"/>
</dbReference>
<protein>
    <submittedName>
        <fullName evidence="2">Uncharacterized protein</fullName>
    </submittedName>
</protein>
<organism evidence="2 3">
    <name type="scientific">Pycnococcus provasolii</name>
    <dbReference type="NCBI Taxonomy" id="41880"/>
    <lineage>
        <taxon>Eukaryota</taxon>
        <taxon>Viridiplantae</taxon>
        <taxon>Chlorophyta</taxon>
        <taxon>Pseudoscourfieldiophyceae</taxon>
        <taxon>Pseudoscourfieldiales</taxon>
        <taxon>Pycnococcaceae</taxon>
        <taxon>Pycnococcus</taxon>
    </lineage>
</organism>
<keyword evidence="3" id="KW-1185">Reference proteome</keyword>
<comment type="caution">
    <text evidence="2">The sequence shown here is derived from an EMBL/GenBank/DDBJ whole genome shotgun (WGS) entry which is preliminary data.</text>
</comment>
<dbReference type="InterPro" id="IPR013783">
    <property type="entry name" value="Ig-like_fold"/>
</dbReference>
<reference evidence="2" key="1">
    <citation type="submission" date="2020-10" db="EMBL/GenBank/DDBJ databases">
        <title>Unveiling of a novel bifunctional photoreceptor, Dualchrome1, isolated from a cosmopolitan green alga.</title>
        <authorList>
            <person name="Suzuki S."/>
            <person name="Kawachi M."/>
        </authorList>
    </citation>
    <scope>NUCLEOTIDE SEQUENCE</scope>
    <source>
        <strain evidence="2">NIES 2893</strain>
    </source>
</reference>
<dbReference type="EMBL" id="BNJQ01000006">
    <property type="protein sequence ID" value="GHP03945.1"/>
    <property type="molecule type" value="Genomic_DNA"/>
</dbReference>
<evidence type="ECO:0000256" key="1">
    <source>
        <dbReference type="SAM" id="MobiDB-lite"/>
    </source>
</evidence>
<gene>
    <name evidence="2" type="ORF">PPROV_000269900</name>
</gene>
<feature type="region of interest" description="Disordered" evidence="1">
    <location>
        <begin position="24"/>
        <end position="68"/>
    </location>
</feature>
<dbReference type="Proteomes" id="UP000660262">
    <property type="component" value="Unassembled WGS sequence"/>
</dbReference>
<dbReference type="SUPFAM" id="SSF81296">
    <property type="entry name" value="E set domains"/>
    <property type="match status" value="1"/>
</dbReference>
<accession>A0A830HAD0</accession>
<proteinExistence type="predicted"/>
<evidence type="ECO:0000313" key="3">
    <source>
        <dbReference type="Proteomes" id="UP000660262"/>
    </source>
</evidence>
<feature type="compositionally biased region" description="Pro residues" evidence="1">
    <location>
        <begin position="31"/>
        <end position="41"/>
    </location>
</feature>
<feature type="compositionally biased region" description="Low complexity" evidence="1">
    <location>
        <begin position="42"/>
        <end position="63"/>
    </location>
</feature>
<sequence length="935" mass="103100">MYRNDAVAYQTELAMWVSLYSRSRAEQTTTLPPPTPPPPPSSSSQSSDANGANANVTNTTTTAQPREDSAVIWHKKMLRNTYETVDAEFSIELAGHYMMELTIYDANHGSPYLTAPVLVVKSWQVEVVPDTPDLHNFKLNGPLKLHKRGSDGSPHLTSFTTDNRFDCAVGVELVWRFEVKDQYGNPVPRALKARDGYGAVSVAGSRIEHDDQGDAEGSCLSNSGCDMLRYDSSDEMGSQGLSAGRLLLDREHSIFSAAFHSAGSYQIKIFVVAKNPDTGNPEQVAQSMSFEVYPRGLNALSSTLDIGGGTLMPAGDTRDALLTPRDDYGNSLAKYADWWFTADDIYLDIFYMNTKDGAYPDTSKINCPDINNEIIPPETTDALCAFYQRKHIVSGLLRHCVSRNMPVLRKGVYHITYTLSRTGYVYICPWTRQTRNAGFSNSIFGGGRNSQFDSLTNRKPKVLHVINGPPDPVRTQILSDCTRMRYQTVTKMVAGEPLDLLVALRDQYDNLVTFGPGASTRVGPLKVYLKRRGSTGMFEDASNGDLGESCTAFGGIKRVTGVNYYQNQASTVRAEIEEGQEAYSIQCIPPVNDDPSYVERVRMYITITDESSRSEVVLREIGKPDKDHVELIVVGRCRAGAECPHERELSVKKSVILNPVQLLNPSPPHFAGQRVSFQIQGRDIQCYPVFSGGASFDLQIQPSVTQGGACDWCEPSVVDNNDGTYTASWSALYARVYFLRVVSVGTTIKQVASLGWPLKVKITSGEPALEHCRVLAIHEDGRLVLSSLDNVPAGKVPPPVSFAVYAFDTYGNRISRDLIAFMASLQNATRSAPDAVLSDEVSGNLRWDESLDLENEFRGFIGDVPKVEPSEDDDESVRCVDCVPRPGIFRVPLKPTVAGSYQLYLSYGENRHISLAKKLHLRAFKRSPASEVALV</sequence>
<dbReference type="InterPro" id="IPR014756">
    <property type="entry name" value="Ig_E-set"/>
</dbReference>